<evidence type="ECO:0000313" key="2">
    <source>
        <dbReference type="EMBL" id="KAL2515093.1"/>
    </source>
</evidence>
<organism evidence="2 3">
    <name type="scientific">Forsythia ovata</name>
    <dbReference type="NCBI Taxonomy" id="205694"/>
    <lineage>
        <taxon>Eukaryota</taxon>
        <taxon>Viridiplantae</taxon>
        <taxon>Streptophyta</taxon>
        <taxon>Embryophyta</taxon>
        <taxon>Tracheophyta</taxon>
        <taxon>Spermatophyta</taxon>
        <taxon>Magnoliopsida</taxon>
        <taxon>eudicotyledons</taxon>
        <taxon>Gunneridae</taxon>
        <taxon>Pentapetalae</taxon>
        <taxon>asterids</taxon>
        <taxon>lamiids</taxon>
        <taxon>Lamiales</taxon>
        <taxon>Oleaceae</taxon>
        <taxon>Forsythieae</taxon>
        <taxon>Forsythia</taxon>
    </lineage>
</organism>
<keyword evidence="3" id="KW-1185">Reference proteome</keyword>
<dbReference type="AlphaFoldDB" id="A0ABD1TR83"/>
<reference evidence="3" key="1">
    <citation type="submission" date="2024-07" db="EMBL/GenBank/DDBJ databases">
        <title>Two chromosome-level genome assemblies of Korean endemic species Abeliophyllum distichum and Forsythia ovata (Oleaceae).</title>
        <authorList>
            <person name="Jang H."/>
        </authorList>
    </citation>
    <scope>NUCLEOTIDE SEQUENCE [LARGE SCALE GENOMIC DNA]</scope>
</reference>
<dbReference type="Proteomes" id="UP001604277">
    <property type="component" value="Unassembled WGS sequence"/>
</dbReference>
<protein>
    <submittedName>
        <fullName evidence="2">Uncharacterized protein</fullName>
    </submittedName>
</protein>
<name>A0ABD1TR83_9LAMI</name>
<evidence type="ECO:0000256" key="1">
    <source>
        <dbReference type="SAM" id="MobiDB-lite"/>
    </source>
</evidence>
<accession>A0ABD1TR83</accession>
<dbReference type="EMBL" id="JBFOLJ010000008">
    <property type="protein sequence ID" value="KAL2515093.1"/>
    <property type="molecule type" value="Genomic_DNA"/>
</dbReference>
<feature type="region of interest" description="Disordered" evidence="1">
    <location>
        <begin position="30"/>
        <end position="50"/>
    </location>
</feature>
<comment type="caution">
    <text evidence="2">The sequence shown here is derived from an EMBL/GenBank/DDBJ whole genome shotgun (WGS) entry which is preliminary data.</text>
</comment>
<sequence>MALLMVGAQSPGAIAIGCEHNRREAHHLSHRSVVVSPTNAKSPSKPFQNRNEGVALTRAEAGDDATPSKPFPPAQFFKLATGPKSQKRDLIKWQRAEFDKGGGRRRHDYLGVRLVPN</sequence>
<gene>
    <name evidence="2" type="ORF">Fot_29064</name>
</gene>
<feature type="compositionally biased region" description="Polar residues" evidence="1">
    <location>
        <begin position="35"/>
        <end position="50"/>
    </location>
</feature>
<evidence type="ECO:0000313" key="3">
    <source>
        <dbReference type="Proteomes" id="UP001604277"/>
    </source>
</evidence>
<proteinExistence type="predicted"/>